<dbReference type="EMBL" id="SMRP01000059">
    <property type="protein sequence ID" value="TDG16700.1"/>
    <property type="molecule type" value="Genomic_DNA"/>
</dbReference>
<dbReference type="AlphaFoldDB" id="A0A4R5LXD8"/>
<reference evidence="2 3" key="1">
    <citation type="submission" date="2019-03" db="EMBL/GenBank/DDBJ databases">
        <title>Paraburkholderia sp. 4M-K11, isolated from subtropical forest soil.</title>
        <authorList>
            <person name="Gao Z.-H."/>
            <person name="Qiu L.-H."/>
        </authorList>
    </citation>
    <scope>NUCLEOTIDE SEQUENCE [LARGE SCALE GENOMIC DNA]</scope>
    <source>
        <strain evidence="2 3">4M-K11</strain>
    </source>
</reference>
<dbReference type="RefSeq" id="WP_133200306.1">
    <property type="nucleotide sequence ID" value="NZ_JBHUCW010000023.1"/>
</dbReference>
<dbReference type="InterPro" id="IPR004045">
    <property type="entry name" value="Glutathione_S-Trfase_N"/>
</dbReference>
<dbReference type="SUPFAM" id="SSF52833">
    <property type="entry name" value="Thioredoxin-like"/>
    <property type="match status" value="1"/>
</dbReference>
<dbReference type="GO" id="GO:0006559">
    <property type="term" value="P:L-phenylalanine catabolic process"/>
    <property type="evidence" value="ECO:0007669"/>
    <property type="project" value="TreeGrafter"/>
</dbReference>
<keyword evidence="2" id="KW-0808">Transferase</keyword>
<dbReference type="Gene3D" id="3.40.30.10">
    <property type="entry name" value="Glutaredoxin"/>
    <property type="match status" value="1"/>
</dbReference>
<dbReference type="SUPFAM" id="SSF47616">
    <property type="entry name" value="GST C-terminal domain-like"/>
    <property type="match status" value="1"/>
</dbReference>
<dbReference type="SFLD" id="SFLDS00019">
    <property type="entry name" value="Glutathione_Transferase_(cytos"/>
    <property type="match status" value="1"/>
</dbReference>
<accession>A0A4R5LXD8</accession>
<feature type="domain" description="GST N-terminal" evidence="1">
    <location>
        <begin position="10"/>
        <end position="91"/>
    </location>
</feature>
<dbReference type="GO" id="GO:0006749">
    <property type="term" value="P:glutathione metabolic process"/>
    <property type="evidence" value="ECO:0007669"/>
    <property type="project" value="TreeGrafter"/>
</dbReference>
<sequence>METALPNSTLELYVDAQYASPYAMSVFVALHEKGLAFELLGVDLEKQAQHAPGFAATSLTQRVPTLIHDGFALSESTAITEYLDEVFPEPPIYPEDRQERARARQVQAWLRSDLLQLRTERPTEVVFRGPFDLPLSAVALEGARKLFAACEMLLAHGQPNLFGEWCIADTDLALMLNRLVMNGDAVPPLLVDYAKYQWQRASVQRWVALERPTN</sequence>
<dbReference type="GO" id="GO:0004364">
    <property type="term" value="F:glutathione transferase activity"/>
    <property type="evidence" value="ECO:0007669"/>
    <property type="project" value="UniProtKB-EC"/>
</dbReference>
<dbReference type="Proteomes" id="UP000295722">
    <property type="component" value="Unassembled WGS sequence"/>
</dbReference>
<proteinExistence type="predicted"/>
<dbReference type="NCBIfam" id="NF011693">
    <property type="entry name" value="PRK15113.1"/>
    <property type="match status" value="1"/>
</dbReference>
<name>A0A4R5LXD8_9BURK</name>
<dbReference type="InterPro" id="IPR040079">
    <property type="entry name" value="Glutathione_S-Trfase"/>
</dbReference>
<dbReference type="PANTHER" id="PTHR42673">
    <property type="entry name" value="MALEYLACETOACETATE ISOMERASE"/>
    <property type="match status" value="1"/>
</dbReference>
<dbReference type="PANTHER" id="PTHR42673:SF21">
    <property type="entry name" value="GLUTATHIONE S-TRANSFERASE YFCF"/>
    <property type="match status" value="1"/>
</dbReference>
<comment type="caution">
    <text evidence="2">The sequence shown here is derived from an EMBL/GenBank/DDBJ whole genome shotgun (WGS) entry which is preliminary data.</text>
</comment>
<dbReference type="OrthoDB" id="8857552at2"/>
<dbReference type="PROSITE" id="PS50404">
    <property type="entry name" value="GST_NTER"/>
    <property type="match status" value="1"/>
</dbReference>
<evidence type="ECO:0000313" key="2">
    <source>
        <dbReference type="EMBL" id="TDG16700.1"/>
    </source>
</evidence>
<keyword evidence="3" id="KW-1185">Reference proteome</keyword>
<evidence type="ECO:0000313" key="3">
    <source>
        <dbReference type="Proteomes" id="UP000295722"/>
    </source>
</evidence>
<dbReference type="Pfam" id="PF13417">
    <property type="entry name" value="GST_N_3"/>
    <property type="match status" value="1"/>
</dbReference>
<dbReference type="InterPro" id="IPR034338">
    <property type="entry name" value="GST_4_C"/>
</dbReference>
<gene>
    <name evidence="2" type="ORF">EYW47_39975</name>
</gene>
<dbReference type="CDD" id="cd00570">
    <property type="entry name" value="GST_N_family"/>
    <property type="match status" value="1"/>
</dbReference>
<dbReference type="GO" id="GO:0016034">
    <property type="term" value="F:maleylacetoacetate isomerase activity"/>
    <property type="evidence" value="ECO:0007669"/>
    <property type="project" value="TreeGrafter"/>
</dbReference>
<dbReference type="SFLD" id="SFLDG00358">
    <property type="entry name" value="Main_(cytGST)"/>
    <property type="match status" value="1"/>
</dbReference>
<dbReference type="InterPro" id="IPR036249">
    <property type="entry name" value="Thioredoxin-like_sf"/>
</dbReference>
<protein>
    <submittedName>
        <fullName evidence="2">Glutathione transferase</fullName>
        <ecNumber evidence="2">2.5.1.18</ecNumber>
    </submittedName>
</protein>
<dbReference type="Gene3D" id="1.20.1050.10">
    <property type="match status" value="1"/>
</dbReference>
<evidence type="ECO:0000259" key="1">
    <source>
        <dbReference type="PROSITE" id="PS50404"/>
    </source>
</evidence>
<dbReference type="InterPro" id="IPR036282">
    <property type="entry name" value="Glutathione-S-Trfase_C_sf"/>
</dbReference>
<dbReference type="CDD" id="cd03195">
    <property type="entry name" value="GST_C_4"/>
    <property type="match status" value="1"/>
</dbReference>
<dbReference type="EC" id="2.5.1.18" evidence="2"/>
<dbReference type="Pfam" id="PF14834">
    <property type="entry name" value="GST_C_4"/>
    <property type="match status" value="1"/>
</dbReference>
<organism evidence="2 3">
    <name type="scientific">Paraburkholderia silviterrae</name>
    <dbReference type="NCBI Taxonomy" id="2528715"/>
    <lineage>
        <taxon>Bacteria</taxon>
        <taxon>Pseudomonadati</taxon>
        <taxon>Pseudomonadota</taxon>
        <taxon>Betaproteobacteria</taxon>
        <taxon>Burkholderiales</taxon>
        <taxon>Burkholderiaceae</taxon>
        <taxon>Paraburkholderia</taxon>
    </lineage>
</organism>